<reference evidence="3 4" key="1">
    <citation type="submission" date="2020-08" db="EMBL/GenBank/DDBJ databases">
        <title>Genomic Encyclopedia of Type Strains, Phase IV (KMG-IV): sequencing the most valuable type-strain genomes for metagenomic binning, comparative biology and taxonomic classification.</title>
        <authorList>
            <person name="Goeker M."/>
        </authorList>
    </citation>
    <scope>NUCLEOTIDE SEQUENCE [LARGE SCALE GENOMIC DNA]</scope>
    <source>
        <strain evidence="3 4">DSM 103737</strain>
    </source>
</reference>
<sequence length="254" mass="25882">MRITVHYRLVLVLSGLGVVASLATLPVTFVLHGEIADLPPRPVLVAGMMLQASVVFALAAHLGLRAAARVGLPGAPLLVALAGGRPAPLADARLGRAVAAGLCTGLLVVAADVLLFRGILPPSAAAFGEVVLCKRLLAGLLYGGLAEEILLRLFLLSALVYLLARGWRAGARAGAAPIVLAIVIAALVFGLGHLPATAALVPLTPAIILRALLLNGLVGVVCGLIYVRRGLEAAMAAHAAAHLPLQIAPMLLMS</sequence>
<accession>A0A840C865</accession>
<feature type="transmembrane region" description="Helical" evidence="1">
    <location>
        <begin position="97"/>
        <end position="120"/>
    </location>
</feature>
<name>A0A840C865_9HYPH</name>
<keyword evidence="1" id="KW-0812">Transmembrane</keyword>
<comment type="caution">
    <text evidence="3">The sequence shown here is derived from an EMBL/GenBank/DDBJ whole genome shotgun (WGS) entry which is preliminary data.</text>
</comment>
<gene>
    <name evidence="3" type="ORF">GGR16_004123</name>
</gene>
<organism evidence="3 4">
    <name type="scientific">Chelatococcus caeni</name>
    <dbReference type="NCBI Taxonomy" id="1348468"/>
    <lineage>
        <taxon>Bacteria</taxon>
        <taxon>Pseudomonadati</taxon>
        <taxon>Pseudomonadota</taxon>
        <taxon>Alphaproteobacteria</taxon>
        <taxon>Hyphomicrobiales</taxon>
        <taxon>Chelatococcaceae</taxon>
        <taxon>Chelatococcus</taxon>
    </lineage>
</organism>
<dbReference type="EMBL" id="JACIEN010000006">
    <property type="protein sequence ID" value="MBB4019076.1"/>
    <property type="molecule type" value="Genomic_DNA"/>
</dbReference>
<feature type="domain" description="CAAX prenyl protease 2/Lysostaphin resistance protein A-like" evidence="2">
    <location>
        <begin position="136"/>
        <end position="241"/>
    </location>
</feature>
<keyword evidence="4" id="KW-1185">Reference proteome</keyword>
<evidence type="ECO:0000259" key="2">
    <source>
        <dbReference type="Pfam" id="PF02517"/>
    </source>
</evidence>
<evidence type="ECO:0000256" key="1">
    <source>
        <dbReference type="SAM" id="Phobius"/>
    </source>
</evidence>
<dbReference type="InterPro" id="IPR003675">
    <property type="entry name" value="Rce1/LyrA-like_dom"/>
</dbReference>
<dbReference type="GO" id="GO:0080120">
    <property type="term" value="P:CAAX-box protein maturation"/>
    <property type="evidence" value="ECO:0007669"/>
    <property type="project" value="UniProtKB-ARBA"/>
</dbReference>
<feature type="transmembrane region" description="Helical" evidence="1">
    <location>
        <begin position="207"/>
        <end position="227"/>
    </location>
</feature>
<dbReference type="AlphaFoldDB" id="A0A840C865"/>
<feature type="transmembrane region" description="Helical" evidence="1">
    <location>
        <begin position="7"/>
        <end position="31"/>
    </location>
</feature>
<evidence type="ECO:0000313" key="3">
    <source>
        <dbReference type="EMBL" id="MBB4019076.1"/>
    </source>
</evidence>
<proteinExistence type="predicted"/>
<keyword evidence="1" id="KW-1133">Transmembrane helix</keyword>
<dbReference type="Pfam" id="PF02517">
    <property type="entry name" value="Rce1-like"/>
    <property type="match status" value="1"/>
</dbReference>
<evidence type="ECO:0000313" key="4">
    <source>
        <dbReference type="Proteomes" id="UP000577362"/>
    </source>
</evidence>
<keyword evidence="3" id="KW-0645">Protease</keyword>
<keyword evidence="1" id="KW-0472">Membrane</keyword>
<dbReference type="GO" id="GO:0004175">
    <property type="term" value="F:endopeptidase activity"/>
    <property type="evidence" value="ECO:0007669"/>
    <property type="project" value="UniProtKB-ARBA"/>
</dbReference>
<feature type="transmembrane region" description="Helical" evidence="1">
    <location>
        <begin position="43"/>
        <end position="64"/>
    </location>
</feature>
<keyword evidence="3" id="KW-0378">Hydrolase</keyword>
<protein>
    <submittedName>
        <fullName evidence="3">Membrane protease YdiL (CAAX protease family)</fullName>
    </submittedName>
</protein>
<dbReference type="GO" id="GO:0006508">
    <property type="term" value="P:proteolysis"/>
    <property type="evidence" value="ECO:0007669"/>
    <property type="project" value="UniProtKB-KW"/>
</dbReference>
<feature type="transmembrane region" description="Helical" evidence="1">
    <location>
        <begin position="140"/>
        <end position="164"/>
    </location>
</feature>
<dbReference type="RefSeq" id="WP_183317814.1">
    <property type="nucleotide sequence ID" value="NZ_JACIEN010000006.1"/>
</dbReference>
<feature type="transmembrane region" description="Helical" evidence="1">
    <location>
        <begin position="176"/>
        <end position="201"/>
    </location>
</feature>
<dbReference type="Proteomes" id="UP000577362">
    <property type="component" value="Unassembled WGS sequence"/>
</dbReference>